<name>A0A5D0UEG8_9ACTN</name>
<dbReference type="GO" id="GO:0050660">
    <property type="term" value="F:flavin adenine dinucleotide binding"/>
    <property type="evidence" value="ECO:0007669"/>
    <property type="project" value="InterPro"/>
</dbReference>
<dbReference type="RefSeq" id="WP_148349768.1">
    <property type="nucleotide sequence ID" value="NZ_JBHSBF010000009.1"/>
</dbReference>
<dbReference type="SUPFAM" id="SSF51905">
    <property type="entry name" value="FAD/NAD(P)-binding domain"/>
    <property type="match status" value="2"/>
</dbReference>
<dbReference type="Proteomes" id="UP000322634">
    <property type="component" value="Unassembled WGS sequence"/>
</dbReference>
<gene>
    <name evidence="5" type="ORF">FXF65_11600</name>
</gene>
<dbReference type="PRINTS" id="PR00419">
    <property type="entry name" value="ADXRDTASE"/>
</dbReference>
<evidence type="ECO:0000313" key="6">
    <source>
        <dbReference type="Proteomes" id="UP000322634"/>
    </source>
</evidence>
<dbReference type="Pfam" id="PF00743">
    <property type="entry name" value="FMO-like"/>
    <property type="match status" value="1"/>
</dbReference>
<evidence type="ECO:0000313" key="5">
    <source>
        <dbReference type="EMBL" id="TYC15973.1"/>
    </source>
</evidence>
<dbReference type="Gene3D" id="3.50.50.60">
    <property type="entry name" value="FAD/NAD(P)-binding domain"/>
    <property type="match status" value="2"/>
</dbReference>
<dbReference type="PANTHER" id="PTHR42877">
    <property type="entry name" value="L-ORNITHINE N(5)-MONOOXYGENASE-RELATED"/>
    <property type="match status" value="1"/>
</dbReference>
<protein>
    <submittedName>
        <fullName evidence="5">NAD(P)/FAD-dependent oxidoreductase</fullName>
    </submittedName>
</protein>
<sequence length="640" mass="71029">MFPPISADDETIRRHLLDAEVPPLLMTVAHLTDDLAVLPGELRPNEWLLRPQGGLDQEQQDAARQAAFEVLTKLRDSAPPTPEPPDGERLRRLTSWAMGYDTADLVPLLAEELGLTGKAANWTAPRIAPGRRLRVAVIGAGMSGLLAAHRLSEAGVPCTVYERSSDVGGTWHANDYPGCRVDVPSHLYSYSFALRTDWPEHFCTRDVLRDYFREFAKDTGLYERIRLGTEVTAAEWDEDAACWRLSLETADGAAEAEAEVLVSATGQLSRPAYPSIPGRESFAGASFHSAEWDHSIDLAGKRVAVVGTGASACQFIPELAGQVAELSVFQRTPPWLRPTPHYRQPVPEGMRWLLENLPYYSAFLRFWLLAPGLHGVLEQWVVDPEFPPTERAVSALNEQARSRLAAYLEAQLADRPDLLPKVMPDYPVGAKRVLRDDGRWLATLKRDDVRLVTEPIREITPTGIATADGRFHEVDAIVYGTGFRAAEFLMPMRVTGRGGRDLHAMWSGDARAYLGLTIPGFPNLFCLYGPNTNLSGQGGSIFYFSECGVTYLLDAVRHLLATSTASLEVRRDVHDDYNARLDTANANRAWGWSKVPSWFVNASGRTAQNWPFTAEEYWKRTNRIDTAEYVGTPLKTSGED</sequence>
<dbReference type="GO" id="GO:0004499">
    <property type="term" value="F:N,N-dimethylaniline monooxygenase activity"/>
    <property type="evidence" value="ECO:0007669"/>
    <property type="project" value="InterPro"/>
</dbReference>
<keyword evidence="6" id="KW-1185">Reference proteome</keyword>
<comment type="caution">
    <text evidence="5">The sequence shown here is derived from an EMBL/GenBank/DDBJ whole genome shotgun (WGS) entry which is preliminary data.</text>
</comment>
<evidence type="ECO:0000256" key="2">
    <source>
        <dbReference type="ARBA" id="ARBA00022630"/>
    </source>
</evidence>
<dbReference type="AlphaFoldDB" id="A0A5D0UEG8"/>
<keyword evidence="3" id="KW-0274">FAD</keyword>
<comment type="similarity">
    <text evidence="1">Belongs to the FAD-binding monooxygenase family.</text>
</comment>
<accession>A0A5D0UEG8</accession>
<dbReference type="EMBL" id="VSFF01000004">
    <property type="protein sequence ID" value="TYC15973.1"/>
    <property type="molecule type" value="Genomic_DNA"/>
</dbReference>
<dbReference type="GO" id="GO:0050661">
    <property type="term" value="F:NADP binding"/>
    <property type="evidence" value="ECO:0007669"/>
    <property type="project" value="InterPro"/>
</dbReference>
<keyword evidence="4" id="KW-0560">Oxidoreductase</keyword>
<dbReference type="InterPro" id="IPR051209">
    <property type="entry name" value="FAD-bind_Monooxygenase_sf"/>
</dbReference>
<evidence type="ECO:0000256" key="3">
    <source>
        <dbReference type="ARBA" id="ARBA00022827"/>
    </source>
</evidence>
<evidence type="ECO:0000256" key="4">
    <source>
        <dbReference type="ARBA" id="ARBA00023002"/>
    </source>
</evidence>
<dbReference type="OrthoDB" id="5168853at2"/>
<proteinExistence type="inferred from homology"/>
<dbReference type="PANTHER" id="PTHR42877:SF4">
    <property type="entry name" value="FAD_NAD(P)-BINDING DOMAIN-CONTAINING PROTEIN-RELATED"/>
    <property type="match status" value="1"/>
</dbReference>
<dbReference type="InterPro" id="IPR036188">
    <property type="entry name" value="FAD/NAD-bd_sf"/>
</dbReference>
<dbReference type="InterPro" id="IPR020946">
    <property type="entry name" value="Flavin_mOase-like"/>
</dbReference>
<evidence type="ECO:0000256" key="1">
    <source>
        <dbReference type="ARBA" id="ARBA00010139"/>
    </source>
</evidence>
<organism evidence="5 6">
    <name type="scientific">Actinomadura syzygii</name>
    <dbReference type="NCBI Taxonomy" id="1427538"/>
    <lineage>
        <taxon>Bacteria</taxon>
        <taxon>Bacillati</taxon>
        <taxon>Actinomycetota</taxon>
        <taxon>Actinomycetes</taxon>
        <taxon>Streptosporangiales</taxon>
        <taxon>Thermomonosporaceae</taxon>
        <taxon>Actinomadura</taxon>
    </lineage>
</organism>
<reference evidence="5 6" key="1">
    <citation type="submission" date="2019-08" db="EMBL/GenBank/DDBJ databases">
        <title>Actinomadura sp. nov. CYP1-5 isolated from mountain soil.</title>
        <authorList>
            <person name="Songsumanus A."/>
            <person name="Kuncharoen N."/>
            <person name="Kudo T."/>
            <person name="Yuki M."/>
            <person name="Igarashi Y."/>
            <person name="Tanasupawat S."/>
        </authorList>
    </citation>
    <scope>NUCLEOTIDE SEQUENCE [LARGE SCALE GENOMIC DNA]</scope>
    <source>
        <strain evidence="5 6">GKU157</strain>
    </source>
</reference>
<keyword evidence="2" id="KW-0285">Flavoprotein</keyword>